<keyword evidence="2" id="KW-0472">Membrane</keyword>
<evidence type="ECO:0000256" key="1">
    <source>
        <dbReference type="SAM" id="MobiDB-lite"/>
    </source>
</evidence>
<sequence length="1117" mass="125927">MTMKHKLLHIIYFIVPMLFMVAMGGCSDDLYYDVNGAIREGETVIVPISIDFDKEDSLELNTRAIGAQPGNSIQDIKDFWMLVYNEDKTLFRKFHITVDADGICSTTDSEISDMEYKSDSDNRLPDENDLQDDAAGYLRFNLKLDSHPYYIYGVANVDDFETKDVSTVDKLKNLECPWNEQSLAKNSEMYGIFSIGQDRNAVDDDPITLRVNNAGQVQLLHCWLKRLASKVTVAFDGSELYDDVEVYIESIKICDIPKKCTLGVPNHPGLNMDNLADANDRYTIENGVIADGGSDVIQTLSENDKKNLSPNKYYHVCNTTHVYGGPEAGEDDASNSIVLDHKHSHKAKSLFFYENLQGIGKDKAQSKDGVNIDYPNPEENNLESGWKDNKAYGTYIEVRGYYRNTSGRGAVSEGPIKYRFMLGQDVTTNYDAYRNTHYKLTLKLRGYANDYDWHIDYKEDTGIYMTSPQYISYLYNKSMYASIRIKGEMDEDYGLQAEILDETDSKEKFTPWGPWGDGKAGVNGKIEFPDPSGVTVNGYPFFINTNGKTFYENEKPYKVEGAATSFLSLRKTRVLRIEPDGSSSDQSYKTSFVSAYKLLNDDFEAKKKRTYAITPEEAEAASDKDDGAYTVQEMTKNGNVVTERLFRIPLFTRAKELVTRTGMTGNNPYTAYPRKMKVKFTAKIKNKNGGWEESSFILDVIQVRRIINPKGVWRKEGSSKKFTVTLMRKLEDSSTEFTKFNSIGKWSAEVVSQSDNIITLSSTTAGSGSQKPQRNQRRIEGEDEHPIDFDIKFHGASSGFAVVRVRYHNYTCEHDIFCMVGKKPVQIDPTKKVWWMPTNVYRFNSDGTPVYAENPLQEGSLFLRGSTDALVPHYNPVDKVEEITNDSHLFYVKEKGSNSVTMKNWKTLCESINTEWTLNVPNVRVAECETDFYSIADASGNISFPIKKAYGVLYGEGADAPAEKLVDAYGYDSPTGEDSPKGMRGVFVYNENNARTIFLPLGKSGHGRRKMMMGWMPNHPSVTGLKPGTMRYATRDLRFEAPGQPLFTDLYRRPGALYWCSNYSSAGADDVKKSASFDINFYTMGFEGFSNGSIYSLTGSDKSTDACFIRTVTTVQP</sequence>
<accession>A0A3R6AKN7</accession>
<keyword evidence="2" id="KW-0812">Transmembrane</keyword>
<organism evidence="3 4">
    <name type="scientific">Segatella copri</name>
    <dbReference type="NCBI Taxonomy" id="165179"/>
    <lineage>
        <taxon>Bacteria</taxon>
        <taxon>Pseudomonadati</taxon>
        <taxon>Bacteroidota</taxon>
        <taxon>Bacteroidia</taxon>
        <taxon>Bacteroidales</taxon>
        <taxon>Prevotellaceae</taxon>
        <taxon>Segatella</taxon>
    </lineage>
</organism>
<name>A0A3R6AKN7_9BACT</name>
<dbReference type="Proteomes" id="UP000283872">
    <property type="component" value="Unassembled WGS sequence"/>
</dbReference>
<feature type="transmembrane region" description="Helical" evidence="2">
    <location>
        <begin position="7"/>
        <end position="25"/>
    </location>
</feature>
<proteinExistence type="predicted"/>
<dbReference type="EMBL" id="QRVA01000057">
    <property type="protein sequence ID" value="RGS11229.1"/>
    <property type="molecule type" value="Genomic_DNA"/>
</dbReference>
<reference evidence="3 4" key="1">
    <citation type="submission" date="2018-08" db="EMBL/GenBank/DDBJ databases">
        <title>A genome reference for cultivated species of the human gut microbiota.</title>
        <authorList>
            <person name="Zou Y."/>
            <person name="Xue W."/>
            <person name="Luo G."/>
        </authorList>
    </citation>
    <scope>NUCLEOTIDE SEQUENCE [LARGE SCALE GENOMIC DNA]</scope>
    <source>
        <strain evidence="3 4">AF24-12</strain>
    </source>
</reference>
<dbReference type="AlphaFoldDB" id="A0A3R6AKN7"/>
<evidence type="ECO:0000256" key="2">
    <source>
        <dbReference type="SAM" id="Phobius"/>
    </source>
</evidence>
<keyword evidence="2" id="KW-1133">Transmembrane helix</keyword>
<evidence type="ECO:0000313" key="4">
    <source>
        <dbReference type="Proteomes" id="UP000283872"/>
    </source>
</evidence>
<feature type="region of interest" description="Disordered" evidence="1">
    <location>
        <begin position="761"/>
        <end position="782"/>
    </location>
</feature>
<gene>
    <name evidence="3" type="ORF">DWY11_14540</name>
</gene>
<evidence type="ECO:0000313" key="3">
    <source>
        <dbReference type="EMBL" id="RGS11229.1"/>
    </source>
</evidence>
<dbReference type="PROSITE" id="PS51257">
    <property type="entry name" value="PROKAR_LIPOPROTEIN"/>
    <property type="match status" value="1"/>
</dbReference>
<comment type="caution">
    <text evidence="3">The sequence shown here is derived from an EMBL/GenBank/DDBJ whole genome shotgun (WGS) entry which is preliminary data.</text>
</comment>
<feature type="compositionally biased region" description="Polar residues" evidence="1">
    <location>
        <begin position="761"/>
        <end position="773"/>
    </location>
</feature>
<protein>
    <submittedName>
        <fullName evidence="3">DUF4906 domain-containing protein</fullName>
    </submittedName>
</protein>